<evidence type="ECO:0000313" key="2">
    <source>
        <dbReference type="EMBL" id="PQB06358.1"/>
    </source>
</evidence>
<proteinExistence type="predicted"/>
<dbReference type="NCBIfam" id="TIGR04131">
    <property type="entry name" value="Bac_Flav_CTERM"/>
    <property type="match status" value="1"/>
</dbReference>
<dbReference type="RefSeq" id="WP_104808608.1">
    <property type="nucleotide sequence ID" value="NZ_MQUA01000013.1"/>
</dbReference>
<dbReference type="Pfam" id="PF13585">
    <property type="entry name" value="CHU_C"/>
    <property type="match status" value="1"/>
</dbReference>
<dbReference type="EMBL" id="MQUA01000013">
    <property type="protein sequence ID" value="PQB06358.1"/>
    <property type="molecule type" value="Genomic_DNA"/>
</dbReference>
<sequence>MLKNTLYYFLLFLISILTFQDINAQLSKKHYLPPITSDDPIENQYIYISTPKNKNVAFKITPIGRPLSEEIKGTVSNSNPFITNSYDVGNQLFQESSQTATIMTSKGYIIEADDLVYVSIRMVSSNRFQAAAIVSKGNSALGTDFRMGGFWSSSPKEGFLNFISVMATEDDTNITFDDFTPGIRINNYSGSIPFSRILNKGESFIVSVSFDAGGNPDDLIGTLVHSEKPIVVNSGSATGSFFEGSNNRDFGIDQIVDSKKIGTEYIFVRGEGEDGWENVLIIAHEDNTEIKVGGTAVITINKGKFHVIEGGFYNANGNMYVETSKPAFAYQGVGFGDNAANQGLFFVPPLNCESKGNVNNIASIDQIGSDTFDGGVTIVTNTGATVTINGLPTSSFISTGPSLVNGNPNYVTYKVTGLKGDISVESSEELYCAYFNQNGAATSGSFYSGFPSAPEINFNTTVSSLGNCIPNVTLQAANTELFDGGVKWYYYNETTSDWEERSSDSSYKPIASEPGSYKLIGIIDCTGATFESSEIPVSLCPDDFDGDLIIDNLDIDIDNDGILNCDESFGNATLNLSNTSSPSILFQDNTTNSTIISSSFSETNSAGTPNTLTGENSGNFVSTINAGDISNLNYKLDFNQNINFKFTQNRAFDHVISEGEFFILKIGPNSKNITLLDPDDQLLIDTNFDGVFEEEITNISASEIWFQYKSNTSGAASTFEFLANQVNQIDFTHQSAGITTNSTFSGNIQLTCFSLDSDGDGIENMFDLDSDNDGIPDISEASSPKILLSNTDTNQDGLDDIFNGITTNIDTDKDGVPNYLDVDSDNDGIFDLVEAGHNLADANNDGIIDSANATSVGINGVVDTLETTADNAILNYTIADTDADNILNFLELDADNDACFDTKEAGFTDANNDGIIDASPFQVNANGKVLNTTNGYTNPNLYYITSAPILITNFEDVIFCEDSTDTITIETTADSFQWWVSVDGSTWNIISNDAIYNGSTTNYLTITNTPLTYNNNKYRIVLGRTGNACAVTSNEITLTVNPLPIVTAIVELKQCDDDLDRISTVNLTEAEISISANYQTETFTYFATQADAIVGSPEVTDKLRYPVNQIGEAWVRTISTEGCYRISKINLQVEAASDVAYDKEFDAVCDDFLQADGTNGPLNDDTDGITNFDFSAAESEILVFFPPALRPDLEVSYYETKEDRTAVINKITDISNYRNIEYPSDITRQTIYFKITNKNNNDCSGTGELYLKTNTVPVANSVDDLEFCDDANDGDRTNGFVQSFDLESQNNIILGNQNSSDFTVTYHLSDTDANSGNAPLSSPYTNTNRDLQTIYVRVTNNTTGCFTDHTAFNLIVHPSPIANFVEDLEVCDDNSDGSARNGFSKTIDLESQTAGILETQDNTIYKVTYHRNLIEAQNGANPLNSPFSNTTANRQTIYVRVFNADTQCANGISNFDVIINPEPTFETISNLSECDNNDDFDDANGIIQTIDLDGKIAEILGTSQDPDDFNVTFHSSKANATSGNSAISSPYENLFATETIFVRIQNKRTGCVNDDAFFDVIVNLLPDFTVTTPQILCLNNMPLNIKVENPRGVYTYEWKNTNGTTLNTVSADNINITVKGTYTVTATTTNGTSCSRTETIVINESNIAILDISFITIVDETNNIGSQNNLSISIDILSNDLGPGDYQFAIINMDENTRTPFAGFQDEPLFENLEGGIYKILVNDKNGCSPDTTLLVSVIQFPKFFTPNADGDNDYWVVKGANKTFYPNSSINIFNRYGKLVAQIAIDGQGWDGTYGGKRLSSDDYWYNITLIPADTAKPTISKKGNFSLLRK</sequence>
<gene>
    <name evidence="2" type="ORF">BST83_03570</name>
</gene>
<dbReference type="InterPro" id="IPR035234">
    <property type="entry name" value="IgGFc-bd_N"/>
</dbReference>
<reference evidence="2 3" key="1">
    <citation type="submission" date="2016-11" db="EMBL/GenBank/DDBJ databases">
        <title>Trade-off between light-utilization and light-protection in marine flavobacteria.</title>
        <authorList>
            <person name="Kumagai Y."/>
        </authorList>
    </citation>
    <scope>NUCLEOTIDE SEQUENCE [LARGE SCALE GENOMIC DNA]</scope>
    <source>
        <strain evidence="2 3">ATCC 700397</strain>
    </source>
</reference>
<dbReference type="Pfam" id="PF17517">
    <property type="entry name" value="IgGFc_binding"/>
    <property type="match status" value="1"/>
</dbReference>
<dbReference type="Gene3D" id="2.60.40.10">
    <property type="entry name" value="Immunoglobulins"/>
    <property type="match status" value="1"/>
</dbReference>
<dbReference type="SUPFAM" id="SSF103647">
    <property type="entry name" value="TSP type-3 repeat"/>
    <property type="match status" value="1"/>
</dbReference>
<dbReference type="Proteomes" id="UP000239522">
    <property type="component" value="Unassembled WGS sequence"/>
</dbReference>
<dbReference type="GO" id="GO:0005509">
    <property type="term" value="F:calcium ion binding"/>
    <property type="evidence" value="ECO:0007669"/>
    <property type="project" value="InterPro"/>
</dbReference>
<protein>
    <recommendedName>
        <fullName evidence="1">IgGFc-binding protein N-terminal domain-containing protein</fullName>
    </recommendedName>
</protein>
<dbReference type="InterPro" id="IPR013783">
    <property type="entry name" value="Ig-like_fold"/>
</dbReference>
<evidence type="ECO:0000313" key="3">
    <source>
        <dbReference type="Proteomes" id="UP000239522"/>
    </source>
</evidence>
<dbReference type="OrthoDB" id="9765926at2"/>
<dbReference type="InterPro" id="IPR028974">
    <property type="entry name" value="TSP_type-3_rpt"/>
</dbReference>
<evidence type="ECO:0000259" key="1">
    <source>
        <dbReference type="Pfam" id="PF17517"/>
    </source>
</evidence>
<feature type="domain" description="IgGFc-binding protein N-terminal" evidence="1">
    <location>
        <begin position="134"/>
        <end position="429"/>
    </location>
</feature>
<comment type="caution">
    <text evidence="2">The sequence shown here is derived from an EMBL/GenBank/DDBJ whole genome shotgun (WGS) entry which is preliminary data.</text>
</comment>
<accession>A0A2S7KUY0</accession>
<name>A0A2S7KUY0_9FLAO</name>
<organism evidence="2 3">
    <name type="scientific">Polaribacter filamentus</name>
    <dbReference type="NCBI Taxonomy" id="53483"/>
    <lineage>
        <taxon>Bacteria</taxon>
        <taxon>Pseudomonadati</taxon>
        <taxon>Bacteroidota</taxon>
        <taxon>Flavobacteriia</taxon>
        <taxon>Flavobacteriales</taxon>
        <taxon>Flavobacteriaceae</taxon>
    </lineage>
</organism>
<dbReference type="InterPro" id="IPR026341">
    <property type="entry name" value="T9SS_type_B"/>
</dbReference>
<keyword evidence="3" id="KW-1185">Reference proteome</keyword>